<organism evidence="4">
    <name type="scientific">marine metagenome</name>
    <dbReference type="NCBI Taxonomy" id="408172"/>
    <lineage>
        <taxon>unclassified sequences</taxon>
        <taxon>metagenomes</taxon>
        <taxon>ecological metagenomes</taxon>
    </lineage>
</organism>
<evidence type="ECO:0000256" key="3">
    <source>
        <dbReference type="ARBA" id="ARBA00023014"/>
    </source>
</evidence>
<keyword evidence="2" id="KW-0408">Iron</keyword>
<proteinExistence type="predicted"/>
<dbReference type="Pfam" id="PF01257">
    <property type="entry name" value="2Fe-2S_thioredx"/>
    <property type="match status" value="1"/>
</dbReference>
<dbReference type="InterPro" id="IPR028431">
    <property type="entry name" value="NADP_DH_HndA-like"/>
</dbReference>
<dbReference type="SUPFAM" id="SSF52833">
    <property type="entry name" value="Thioredoxin-like"/>
    <property type="match status" value="1"/>
</dbReference>
<gene>
    <name evidence="4" type="ORF">METZ01_LOCUS472889</name>
</gene>
<reference evidence="4" key="1">
    <citation type="submission" date="2018-05" db="EMBL/GenBank/DDBJ databases">
        <authorList>
            <person name="Lanie J.A."/>
            <person name="Ng W.-L."/>
            <person name="Kazmierczak K.M."/>
            <person name="Andrzejewski T.M."/>
            <person name="Davidsen T.M."/>
            <person name="Wayne K.J."/>
            <person name="Tettelin H."/>
            <person name="Glass J.I."/>
            <person name="Rusch D."/>
            <person name="Podicherti R."/>
            <person name="Tsui H.-C.T."/>
            <person name="Winkler M.E."/>
        </authorList>
    </citation>
    <scope>NUCLEOTIDE SEQUENCE</scope>
</reference>
<dbReference type="PANTHER" id="PTHR43342">
    <property type="entry name" value="NADH-QUINONE OXIDOREDUCTASE, E SUBUNIT"/>
    <property type="match status" value="1"/>
</dbReference>
<dbReference type="PANTHER" id="PTHR43342:SF1">
    <property type="entry name" value="BIFURCATING [FEFE] HYDROGENASE GAMMA SUBUNIT"/>
    <property type="match status" value="1"/>
</dbReference>
<evidence type="ECO:0000256" key="1">
    <source>
        <dbReference type="ARBA" id="ARBA00022723"/>
    </source>
</evidence>
<dbReference type="InterPro" id="IPR041921">
    <property type="entry name" value="NuoE_N"/>
</dbReference>
<dbReference type="GO" id="GO:0051536">
    <property type="term" value="F:iron-sulfur cluster binding"/>
    <property type="evidence" value="ECO:0007669"/>
    <property type="project" value="UniProtKB-KW"/>
</dbReference>
<evidence type="ECO:0000313" key="4">
    <source>
        <dbReference type="EMBL" id="SVE20035.1"/>
    </source>
</evidence>
<sequence>MLPALHYVHTEFGYLPDWAMEVTGWHLGIPVSEVFGAATSYSELRIEPLPKTLLRICNGLGCDSIEREKLKAVIQTKFNSNPEIEVEMIPCAFLCALAPAVEVNGKWIGRANMDKISAEMIVEG</sequence>
<dbReference type="InterPro" id="IPR036249">
    <property type="entry name" value="Thioredoxin-like_sf"/>
</dbReference>
<dbReference type="EMBL" id="UINC01200925">
    <property type="protein sequence ID" value="SVE20035.1"/>
    <property type="molecule type" value="Genomic_DNA"/>
</dbReference>
<dbReference type="GO" id="GO:0046872">
    <property type="term" value="F:metal ion binding"/>
    <property type="evidence" value="ECO:0007669"/>
    <property type="project" value="UniProtKB-KW"/>
</dbReference>
<evidence type="ECO:0000256" key="2">
    <source>
        <dbReference type="ARBA" id="ARBA00023004"/>
    </source>
</evidence>
<keyword evidence="3" id="KW-0411">Iron-sulfur</keyword>
<accession>A0A383BKY4</accession>
<dbReference type="Gene3D" id="1.10.10.1590">
    <property type="entry name" value="NADH-quinone oxidoreductase subunit E"/>
    <property type="match status" value="1"/>
</dbReference>
<dbReference type="AlphaFoldDB" id="A0A383BKY4"/>
<protein>
    <submittedName>
        <fullName evidence="4">Uncharacterized protein</fullName>
    </submittedName>
</protein>
<keyword evidence="1" id="KW-0479">Metal-binding</keyword>
<name>A0A383BKY4_9ZZZZ</name>
<dbReference type="Gene3D" id="3.40.30.10">
    <property type="entry name" value="Glutaredoxin"/>
    <property type="match status" value="1"/>
</dbReference>